<name>A0ABP3AS63_MYCUL</name>
<evidence type="ECO:0000256" key="1">
    <source>
        <dbReference type="SAM" id="Phobius"/>
    </source>
</evidence>
<protein>
    <submittedName>
        <fullName evidence="2">ATP synthase subunit a domain protein</fullName>
    </submittedName>
</protein>
<accession>A0ABP3AS63</accession>
<dbReference type="Proteomes" id="UP000020681">
    <property type="component" value="Unassembled WGS sequence"/>
</dbReference>
<sequence>MTASILAAQIEVGEHHTATWLCMTVNTDTVLSTAIAALIVLALAFYLRSKVTSTAVPVGCSCSSKRSPSRCAAR</sequence>
<keyword evidence="3" id="KW-1185">Reference proteome</keyword>
<reference evidence="2 3" key="1">
    <citation type="submission" date="2014-01" db="EMBL/GenBank/DDBJ databases">
        <authorList>
            <person name="Dobos K."/>
            <person name="Lenaerts A."/>
            <person name="Ordway D."/>
            <person name="DeGroote M.A."/>
            <person name="Parker T."/>
            <person name="Sizemore C."/>
            <person name="Tallon L.J."/>
            <person name="Sadzewicz L.K."/>
            <person name="Sengamalay N."/>
            <person name="Fraser C.M."/>
            <person name="Hine E."/>
            <person name="Shefchek K.A."/>
            <person name="Das S.P."/>
            <person name="Tettelin H."/>
        </authorList>
    </citation>
    <scope>NUCLEOTIDE SEQUENCE [LARGE SCALE GENOMIC DNA]</scope>
    <source>
        <strain evidence="2 3">Harvey</strain>
    </source>
</reference>
<gene>
    <name evidence="2" type="ORF">I551_8914</name>
</gene>
<keyword evidence="1" id="KW-0812">Transmembrane</keyword>
<feature type="transmembrane region" description="Helical" evidence="1">
    <location>
        <begin position="29"/>
        <end position="47"/>
    </location>
</feature>
<organism evidence="2 3">
    <name type="scientific">Mycobacterium ulcerans str. Harvey</name>
    <dbReference type="NCBI Taxonomy" id="1299332"/>
    <lineage>
        <taxon>Bacteria</taxon>
        <taxon>Bacillati</taxon>
        <taxon>Actinomycetota</taxon>
        <taxon>Actinomycetes</taxon>
        <taxon>Mycobacteriales</taxon>
        <taxon>Mycobacteriaceae</taxon>
        <taxon>Mycobacterium</taxon>
        <taxon>Mycobacterium ulcerans group</taxon>
    </lineage>
</organism>
<comment type="caution">
    <text evidence="2">The sequence shown here is derived from an EMBL/GenBank/DDBJ whole genome shotgun (WGS) entry which is preliminary data.</text>
</comment>
<proteinExistence type="predicted"/>
<evidence type="ECO:0000313" key="2">
    <source>
        <dbReference type="EMBL" id="EUA93814.1"/>
    </source>
</evidence>
<keyword evidence="1" id="KW-1133">Transmembrane helix</keyword>
<keyword evidence="1" id="KW-0472">Membrane</keyword>
<dbReference type="EMBL" id="JAOL01000039">
    <property type="protein sequence ID" value="EUA93814.1"/>
    <property type="molecule type" value="Genomic_DNA"/>
</dbReference>
<evidence type="ECO:0000313" key="3">
    <source>
        <dbReference type="Proteomes" id="UP000020681"/>
    </source>
</evidence>